<feature type="non-terminal residue" evidence="2">
    <location>
        <position position="103"/>
    </location>
</feature>
<dbReference type="Proteomes" id="UP000249130">
    <property type="component" value="Unassembled WGS sequence"/>
</dbReference>
<evidence type="ECO:0000256" key="1">
    <source>
        <dbReference type="SAM" id="MobiDB-lite"/>
    </source>
</evidence>
<accession>A0A327KGS4</accession>
<organism evidence="2 3">
    <name type="scientific">Rhodoplanes roseus</name>
    <dbReference type="NCBI Taxonomy" id="29409"/>
    <lineage>
        <taxon>Bacteria</taxon>
        <taxon>Pseudomonadati</taxon>
        <taxon>Pseudomonadota</taxon>
        <taxon>Alphaproteobacteria</taxon>
        <taxon>Hyphomicrobiales</taxon>
        <taxon>Nitrobacteraceae</taxon>
        <taxon>Rhodoplanes</taxon>
    </lineage>
</organism>
<keyword evidence="3" id="KW-1185">Reference proteome</keyword>
<sequence>MERRLAFLLFVIAVAAAVAVLGVPIGPPLAAQEAPGQRRFDLQTRPPGPSVPAAQQTPARVPGETFRDCADCPELVVIPDGEFDMGSTDSEYEKPVHRVAIAR</sequence>
<evidence type="ECO:0000313" key="2">
    <source>
        <dbReference type="EMBL" id="RAI37939.1"/>
    </source>
</evidence>
<protein>
    <recommendedName>
        <fullName evidence="4">Sulfatase-modifying factor enzyme domain-containing protein</fullName>
    </recommendedName>
</protein>
<name>A0A327KGS4_9BRAD</name>
<gene>
    <name evidence="2" type="ORF">CH341_28750</name>
</gene>
<dbReference type="EMBL" id="NPEX01000400">
    <property type="protein sequence ID" value="RAI37939.1"/>
    <property type="molecule type" value="Genomic_DNA"/>
</dbReference>
<comment type="caution">
    <text evidence="2">The sequence shown here is derived from an EMBL/GenBank/DDBJ whole genome shotgun (WGS) entry which is preliminary data.</text>
</comment>
<evidence type="ECO:0008006" key="4">
    <source>
        <dbReference type="Google" id="ProtNLM"/>
    </source>
</evidence>
<dbReference type="AlphaFoldDB" id="A0A327KGS4"/>
<proteinExistence type="predicted"/>
<reference evidence="2 3" key="1">
    <citation type="submission" date="2017-07" db="EMBL/GenBank/DDBJ databases">
        <title>Draft Genome Sequences of Select Purple Nonsulfur Bacteria.</title>
        <authorList>
            <person name="Lasarre B."/>
            <person name="Mckinlay J.B."/>
        </authorList>
    </citation>
    <scope>NUCLEOTIDE SEQUENCE [LARGE SCALE GENOMIC DNA]</scope>
    <source>
        <strain evidence="2 3">DSM 5909</strain>
    </source>
</reference>
<evidence type="ECO:0000313" key="3">
    <source>
        <dbReference type="Proteomes" id="UP000249130"/>
    </source>
</evidence>
<feature type="region of interest" description="Disordered" evidence="1">
    <location>
        <begin position="32"/>
        <end position="63"/>
    </location>
</feature>